<name>A0A175WGW2_9PEZI</name>
<protein>
    <submittedName>
        <fullName evidence="6">Tryptophan 2-halogenase</fullName>
    </submittedName>
</protein>
<keyword evidence="3" id="KW-0274">FAD</keyword>
<evidence type="ECO:0000313" key="7">
    <source>
        <dbReference type="Proteomes" id="UP000078237"/>
    </source>
</evidence>
<proteinExistence type="inferred from homology"/>
<accession>A0A175WGW2</accession>
<keyword evidence="7" id="KW-1185">Reference proteome</keyword>
<dbReference type="Gene3D" id="3.50.50.60">
    <property type="entry name" value="FAD/NAD(P)-binding domain"/>
    <property type="match status" value="1"/>
</dbReference>
<sequence length="580" mass="62859">MRPSAIPEKCTVLVIGGGPGGSYAASALAREGIDVVILEGDTFPRYHIGESMLASMRHLLRFVELDSKFDAYGFTKKPGAAFKLNRHKREGYTDFLAAGGPNNYAWNVVRSESDNLMFQHAAENGARVFDGVQVKSIQFEDPTQAPEGEPNLNPGRPVAATYTVKNTGVTGTIAFDYVVDASGRVGILSTKYMKNRRYNQGLKNVANWGYWEGCGRYAPGTSRENSPYFEALQDESGWAWFIPLHDGTASVGVVMNQKLATEKKKNSPGGSMDSATFYHESLKLAPNLLAIMGEGANFRTETKVKSAADYSYSASSYAFPYARIVGDAGCFIDPYFSSGVHLALVSGLSAATTICASIRGDTDESAAADWHSKKVSDAYTRFLLVVLSAYKQIRHQEEPVLSDFDEDNFDRAFSFFRPIIQGTADAAGDRLSQEELNKTLEFCAYAFEPVNGLGDEGEEAVRKAVGKDKDVYNGTDYHPDLSPEQLKSVNHIRARKMMRTEDTMNMDSFGTDVIAGYVPRLVRGGLGLRKQPVNGTVNGNGTMSGNGVGNGNGIVNKNEMMNGNGVVNGNGKVNGNGHAA</sequence>
<dbReference type="Pfam" id="PF01494">
    <property type="entry name" value="FAD_binding_3"/>
    <property type="match status" value="1"/>
</dbReference>
<comment type="similarity">
    <text evidence="1">Belongs to the flavin-dependent halogenase family.</text>
</comment>
<dbReference type="VEuPathDB" id="FungiDB:MMYC01_200772"/>
<evidence type="ECO:0000256" key="1">
    <source>
        <dbReference type="ARBA" id="ARBA00005706"/>
    </source>
</evidence>
<organism evidence="6 7">
    <name type="scientific">Madurella mycetomatis</name>
    <dbReference type="NCBI Taxonomy" id="100816"/>
    <lineage>
        <taxon>Eukaryota</taxon>
        <taxon>Fungi</taxon>
        <taxon>Dikarya</taxon>
        <taxon>Ascomycota</taxon>
        <taxon>Pezizomycotina</taxon>
        <taxon>Sordariomycetes</taxon>
        <taxon>Sordariomycetidae</taxon>
        <taxon>Sordariales</taxon>
        <taxon>Sordariales incertae sedis</taxon>
        <taxon>Madurella</taxon>
    </lineage>
</organism>
<evidence type="ECO:0000256" key="2">
    <source>
        <dbReference type="ARBA" id="ARBA00022630"/>
    </source>
</evidence>
<dbReference type="OrthoDB" id="3340390at2759"/>
<evidence type="ECO:0000313" key="6">
    <source>
        <dbReference type="EMBL" id="KXX82805.1"/>
    </source>
</evidence>
<dbReference type="InterPro" id="IPR036188">
    <property type="entry name" value="FAD/NAD-bd_sf"/>
</dbReference>
<dbReference type="PANTHER" id="PTHR43747">
    <property type="entry name" value="FAD-BINDING PROTEIN"/>
    <property type="match status" value="1"/>
</dbReference>
<keyword evidence="2" id="KW-0285">Flavoprotein</keyword>
<keyword evidence="4" id="KW-0560">Oxidoreductase</keyword>
<dbReference type="GO" id="GO:0016491">
    <property type="term" value="F:oxidoreductase activity"/>
    <property type="evidence" value="ECO:0007669"/>
    <property type="project" value="UniProtKB-KW"/>
</dbReference>
<dbReference type="Proteomes" id="UP000078237">
    <property type="component" value="Unassembled WGS sequence"/>
</dbReference>
<dbReference type="EMBL" id="LCTW02000008">
    <property type="protein sequence ID" value="KXX82805.1"/>
    <property type="molecule type" value="Genomic_DNA"/>
</dbReference>
<evidence type="ECO:0000256" key="4">
    <source>
        <dbReference type="ARBA" id="ARBA00023002"/>
    </source>
</evidence>
<dbReference type="PANTHER" id="PTHR43747:SF5">
    <property type="entry name" value="FAD-BINDING DOMAIN-CONTAINING PROTEIN"/>
    <property type="match status" value="1"/>
</dbReference>
<comment type="caution">
    <text evidence="6">The sequence shown here is derived from an EMBL/GenBank/DDBJ whole genome shotgun (WGS) entry which is preliminary data.</text>
</comment>
<reference evidence="6 7" key="1">
    <citation type="journal article" date="2016" name="Genome Announc.">
        <title>Genome Sequence of Madurella mycetomatis mm55, Isolated from a Human Mycetoma Case in Sudan.</title>
        <authorList>
            <person name="Smit S."/>
            <person name="Derks M.F."/>
            <person name="Bervoets S."/>
            <person name="Fahal A."/>
            <person name="van Leeuwen W."/>
            <person name="van Belkum A."/>
            <person name="van de Sande W.W."/>
        </authorList>
    </citation>
    <scope>NUCLEOTIDE SEQUENCE [LARGE SCALE GENOMIC DNA]</scope>
    <source>
        <strain evidence="7">mm55</strain>
    </source>
</reference>
<evidence type="ECO:0000256" key="3">
    <source>
        <dbReference type="ARBA" id="ARBA00022827"/>
    </source>
</evidence>
<dbReference type="SUPFAM" id="SSF51905">
    <property type="entry name" value="FAD/NAD(P)-binding domain"/>
    <property type="match status" value="1"/>
</dbReference>
<evidence type="ECO:0000259" key="5">
    <source>
        <dbReference type="Pfam" id="PF01494"/>
    </source>
</evidence>
<dbReference type="AlphaFoldDB" id="A0A175WGW2"/>
<feature type="domain" description="FAD-binding" evidence="5">
    <location>
        <begin position="9"/>
        <end position="184"/>
    </location>
</feature>
<dbReference type="InterPro" id="IPR050816">
    <property type="entry name" value="Flavin-dep_Halogenase_NPB"/>
</dbReference>
<gene>
    <name evidence="6" type="ORF">MMYC01_200772</name>
</gene>
<dbReference type="InterPro" id="IPR002938">
    <property type="entry name" value="FAD-bd"/>
</dbReference>
<dbReference type="GO" id="GO:0071949">
    <property type="term" value="F:FAD binding"/>
    <property type="evidence" value="ECO:0007669"/>
    <property type="project" value="InterPro"/>
</dbReference>